<dbReference type="AlphaFoldDB" id="A0AA40KHE7"/>
<dbReference type="EMBL" id="JAHYIQ010000031">
    <property type="protein sequence ID" value="KAK1120456.1"/>
    <property type="molecule type" value="Genomic_DNA"/>
</dbReference>
<feature type="compositionally biased region" description="Basic and acidic residues" evidence="1">
    <location>
        <begin position="17"/>
        <end position="37"/>
    </location>
</feature>
<name>A0AA40KHE7_9HYME</name>
<dbReference type="Proteomes" id="UP001177670">
    <property type="component" value="Unassembled WGS sequence"/>
</dbReference>
<proteinExistence type="predicted"/>
<protein>
    <submittedName>
        <fullName evidence="2">Uncharacterized protein</fullName>
    </submittedName>
</protein>
<feature type="compositionally biased region" description="Basic and acidic residues" evidence="1">
    <location>
        <begin position="1"/>
        <end position="10"/>
    </location>
</feature>
<evidence type="ECO:0000256" key="1">
    <source>
        <dbReference type="SAM" id="MobiDB-lite"/>
    </source>
</evidence>
<feature type="region of interest" description="Disordered" evidence="1">
    <location>
        <begin position="1"/>
        <end position="37"/>
    </location>
</feature>
<sequence length="80" mass="9195">MPREHKEKGKNPNFVTRNDRDVLTKSEELQEPDASRVDIHSSQLTRLTYSGSQLDTDVKTGLTGFKEYSFEDRCSARLFS</sequence>
<gene>
    <name evidence="2" type="ORF">K0M31_012435</name>
</gene>
<reference evidence="2" key="1">
    <citation type="submission" date="2021-10" db="EMBL/GenBank/DDBJ databases">
        <title>Melipona bicolor Genome sequencing and assembly.</title>
        <authorList>
            <person name="Araujo N.S."/>
            <person name="Arias M.C."/>
        </authorList>
    </citation>
    <scope>NUCLEOTIDE SEQUENCE</scope>
    <source>
        <strain evidence="2">USP_2M_L1-L4_2017</strain>
        <tissue evidence="2">Whole body</tissue>
    </source>
</reference>
<keyword evidence="3" id="KW-1185">Reference proteome</keyword>
<comment type="caution">
    <text evidence="2">The sequence shown here is derived from an EMBL/GenBank/DDBJ whole genome shotgun (WGS) entry which is preliminary data.</text>
</comment>
<accession>A0AA40KHE7</accession>
<organism evidence="2 3">
    <name type="scientific">Melipona bicolor</name>
    <dbReference type="NCBI Taxonomy" id="60889"/>
    <lineage>
        <taxon>Eukaryota</taxon>
        <taxon>Metazoa</taxon>
        <taxon>Ecdysozoa</taxon>
        <taxon>Arthropoda</taxon>
        <taxon>Hexapoda</taxon>
        <taxon>Insecta</taxon>
        <taxon>Pterygota</taxon>
        <taxon>Neoptera</taxon>
        <taxon>Endopterygota</taxon>
        <taxon>Hymenoptera</taxon>
        <taxon>Apocrita</taxon>
        <taxon>Aculeata</taxon>
        <taxon>Apoidea</taxon>
        <taxon>Anthophila</taxon>
        <taxon>Apidae</taxon>
        <taxon>Melipona</taxon>
    </lineage>
</organism>
<evidence type="ECO:0000313" key="3">
    <source>
        <dbReference type="Proteomes" id="UP001177670"/>
    </source>
</evidence>
<evidence type="ECO:0000313" key="2">
    <source>
        <dbReference type="EMBL" id="KAK1120456.1"/>
    </source>
</evidence>